<organism evidence="1 2">
    <name type="scientific">Acidovorax soli</name>
    <dbReference type="NCBI Taxonomy" id="592050"/>
    <lineage>
        <taxon>Bacteria</taxon>
        <taxon>Pseudomonadati</taxon>
        <taxon>Pseudomonadota</taxon>
        <taxon>Betaproteobacteria</taxon>
        <taxon>Burkholderiales</taxon>
        <taxon>Comamonadaceae</taxon>
        <taxon>Acidovorax</taxon>
    </lineage>
</organism>
<dbReference type="EMBL" id="JACHLK010000011">
    <property type="protein sequence ID" value="MBB6562196.1"/>
    <property type="molecule type" value="Genomic_DNA"/>
</dbReference>
<dbReference type="AlphaFoldDB" id="A0A7X0PHX9"/>
<dbReference type="InterPro" id="IPR016776">
    <property type="entry name" value="ApeP-like_dehydratase"/>
</dbReference>
<reference evidence="1 2" key="1">
    <citation type="submission" date="2020-08" db="EMBL/GenBank/DDBJ databases">
        <title>Functional genomics of gut bacteria from endangered species of beetles.</title>
        <authorList>
            <person name="Carlos-Shanley C."/>
        </authorList>
    </citation>
    <scope>NUCLEOTIDE SEQUENCE [LARGE SCALE GENOMIC DNA]</scope>
    <source>
        <strain evidence="1 2">S00198</strain>
    </source>
</reference>
<dbReference type="Proteomes" id="UP000575083">
    <property type="component" value="Unassembled WGS sequence"/>
</dbReference>
<protein>
    <submittedName>
        <fullName evidence="1">Putative hotdog family 3-hydroxylacyl-ACP dehydratase</fullName>
    </submittedName>
</protein>
<dbReference type="CDD" id="cd01289">
    <property type="entry name" value="FabA_like"/>
    <property type="match status" value="1"/>
</dbReference>
<name>A0A7X0PHX9_9BURK</name>
<dbReference type="Gene3D" id="3.10.129.10">
    <property type="entry name" value="Hotdog Thioesterase"/>
    <property type="match status" value="1"/>
</dbReference>
<keyword evidence="2" id="KW-1185">Reference proteome</keyword>
<accession>A0A7X0PHX9</accession>
<dbReference type="RefSeq" id="WP_184861963.1">
    <property type="nucleotide sequence ID" value="NZ_JACHLK010000011.1"/>
</dbReference>
<sequence length="163" mass="17421">MSTTITTELLPIENYVPHRGAMLLLDRLVAAGVDSAVAEVRVPRGGLFLHDAGMPSWVGMEYMAQTVAAWAGWNALRKGQAVKIGFLLGSRKYETAQAYFAPGALLRVSVDCDMMGDNGLGMFDCRIHAEDATELASARISVFEPEDGSAYISPSPSSPPSGQ</sequence>
<evidence type="ECO:0000313" key="2">
    <source>
        <dbReference type="Proteomes" id="UP000575083"/>
    </source>
</evidence>
<comment type="caution">
    <text evidence="1">The sequence shown here is derived from an EMBL/GenBank/DDBJ whole genome shotgun (WGS) entry which is preliminary data.</text>
</comment>
<dbReference type="SUPFAM" id="SSF54637">
    <property type="entry name" value="Thioesterase/thiol ester dehydrase-isomerase"/>
    <property type="match status" value="1"/>
</dbReference>
<evidence type="ECO:0000313" key="1">
    <source>
        <dbReference type="EMBL" id="MBB6562196.1"/>
    </source>
</evidence>
<dbReference type="Pfam" id="PF22817">
    <property type="entry name" value="ApeP-like"/>
    <property type="match status" value="1"/>
</dbReference>
<dbReference type="InterPro" id="IPR029069">
    <property type="entry name" value="HotDog_dom_sf"/>
</dbReference>
<dbReference type="PIRSF" id="PIRSF020565">
    <property type="entry name" value="3Ho_Ac_ACP_DH_prd"/>
    <property type="match status" value="1"/>
</dbReference>
<gene>
    <name evidence="1" type="ORF">HNP48_004905</name>
</gene>
<proteinExistence type="predicted"/>